<dbReference type="Proteomes" id="UP001238540">
    <property type="component" value="Unassembled WGS sequence"/>
</dbReference>
<organism evidence="1 2">
    <name type="scientific">Vibrio ostreicida</name>
    <dbReference type="NCBI Taxonomy" id="526588"/>
    <lineage>
        <taxon>Bacteria</taxon>
        <taxon>Pseudomonadati</taxon>
        <taxon>Pseudomonadota</taxon>
        <taxon>Gammaproteobacteria</taxon>
        <taxon>Vibrionales</taxon>
        <taxon>Vibrionaceae</taxon>
        <taxon>Vibrio</taxon>
    </lineage>
</organism>
<dbReference type="EMBL" id="JAUFQC010000027">
    <property type="protein sequence ID" value="MDN3611520.1"/>
    <property type="molecule type" value="Genomic_DNA"/>
</dbReference>
<dbReference type="RefSeq" id="WP_170882703.1">
    <property type="nucleotide sequence ID" value="NZ_JAUFQC010000027.1"/>
</dbReference>
<reference evidence="2" key="1">
    <citation type="journal article" date="2019" name="Int. J. Syst. Evol. Microbiol.">
        <title>The Global Catalogue of Microorganisms (GCM) 10K type strain sequencing project: providing services to taxonomists for standard genome sequencing and annotation.</title>
        <authorList>
            <consortium name="The Broad Institute Genomics Platform"/>
            <consortium name="The Broad Institute Genome Sequencing Center for Infectious Disease"/>
            <person name="Wu L."/>
            <person name="Ma J."/>
        </authorList>
    </citation>
    <scope>NUCLEOTIDE SEQUENCE [LARGE SCALE GENOMIC DNA]</scope>
    <source>
        <strain evidence="2">CECT 7398</strain>
    </source>
</reference>
<evidence type="ECO:0000313" key="2">
    <source>
        <dbReference type="Proteomes" id="UP001238540"/>
    </source>
</evidence>
<keyword evidence="2" id="KW-1185">Reference proteome</keyword>
<evidence type="ECO:0000313" key="1">
    <source>
        <dbReference type="EMBL" id="MDN3611520.1"/>
    </source>
</evidence>
<protein>
    <submittedName>
        <fullName evidence="1">Uncharacterized protein</fullName>
    </submittedName>
</protein>
<comment type="caution">
    <text evidence="1">The sequence shown here is derived from an EMBL/GenBank/DDBJ whole genome shotgun (WGS) entry which is preliminary data.</text>
</comment>
<name>A0ABT8BWM0_9VIBR</name>
<proteinExistence type="predicted"/>
<gene>
    <name evidence="1" type="ORF">QWZ16_18130</name>
</gene>
<sequence>MPVPEKPIKKGHYEIRTLPTYMTEYLYSVKSNKDGSLEMDYAKLGRNTNIGEFDVRSVLEA</sequence>
<accession>A0ABT8BWM0</accession>